<dbReference type="SUPFAM" id="SSF63520">
    <property type="entry name" value="PTS-regulatory domain, PRD"/>
    <property type="match status" value="2"/>
</dbReference>
<dbReference type="Gene3D" id="1.10.1790.10">
    <property type="entry name" value="PRD domain"/>
    <property type="match status" value="2"/>
</dbReference>
<dbReference type="AlphaFoldDB" id="A0A916VD26"/>
<evidence type="ECO:0000313" key="4">
    <source>
        <dbReference type="Proteomes" id="UP000613208"/>
    </source>
</evidence>
<comment type="caution">
    <text evidence="3">The sequence shown here is derived from an EMBL/GenBank/DDBJ whole genome shotgun (WGS) entry which is preliminary data.</text>
</comment>
<reference evidence="3" key="1">
    <citation type="submission" date="2020-06" db="EMBL/GenBank/DDBJ databases">
        <title>Characterization of fructooligosaccharide metabolism and fructooligosaccharide-degrading enzymes in human commensal butyrate producers.</title>
        <authorList>
            <person name="Tanno H."/>
            <person name="Fujii T."/>
            <person name="Hirano K."/>
            <person name="Maeno S."/>
            <person name="Tonozuka T."/>
            <person name="Sakamoto M."/>
            <person name="Ohkuma M."/>
            <person name="Tochio T."/>
            <person name="Endo A."/>
        </authorList>
    </citation>
    <scope>NUCLEOTIDE SEQUENCE</scope>
    <source>
        <strain evidence="3">JCM 17466</strain>
    </source>
</reference>
<keyword evidence="4" id="KW-1185">Reference proteome</keyword>
<dbReference type="PANTHER" id="PTHR30185:SF15">
    <property type="entry name" value="CRYPTIC BETA-GLUCOSIDE BGL OPERON ANTITERMINATOR"/>
    <property type="match status" value="1"/>
</dbReference>
<sequence length="278" mass="31891">MKIQKILNNNVVIARDENDKEVIVMSLGLGFRKKQGDLFPRDDSQKIFVLSDEVKGRYDQLLSNADPLAAELAEDIISFACKEKDLSLNDIIHLTLTDHIDGLLDRLKSNVLFANQLTMEIRRAYRTEFSVGLYAIDLIQKRTGYALPHDEAAFIALHFIDNRTDHAVSTADLETVVKFVNDIIRTVEAHFNIHLDEDSTPYYRFVTHLKYLTQRIISGNLFRDDPTLYDSVAAAYPESAKCVNKISTIITFKYHRSISTEERAYLIIYVEKLTRESK</sequence>
<gene>
    <name evidence="3" type="primary">bglG_2</name>
    <name evidence="3" type="ORF">ANBU17_21710</name>
</gene>
<dbReference type="PANTHER" id="PTHR30185">
    <property type="entry name" value="CRYPTIC BETA-GLUCOSIDE BGL OPERON ANTITERMINATOR"/>
    <property type="match status" value="1"/>
</dbReference>
<dbReference type="SUPFAM" id="SSF50151">
    <property type="entry name" value="SacY-like RNA-binding domain"/>
    <property type="match status" value="1"/>
</dbReference>
<dbReference type="InterPro" id="IPR050661">
    <property type="entry name" value="BglG_antiterminators"/>
</dbReference>
<dbReference type="InterPro" id="IPR036650">
    <property type="entry name" value="CAT_RNA-bd_dom_sf"/>
</dbReference>
<dbReference type="InterPro" id="IPR011608">
    <property type="entry name" value="PRD"/>
</dbReference>
<evidence type="ECO:0000313" key="3">
    <source>
        <dbReference type="EMBL" id="GFO85824.1"/>
    </source>
</evidence>
<feature type="domain" description="PRD" evidence="2">
    <location>
        <begin position="171"/>
        <end position="278"/>
    </location>
</feature>
<dbReference type="Proteomes" id="UP000613208">
    <property type="component" value="Unassembled WGS sequence"/>
</dbReference>
<proteinExistence type="predicted"/>
<keyword evidence="1" id="KW-0677">Repeat</keyword>
<dbReference type="Gene3D" id="2.30.24.10">
    <property type="entry name" value="CAT RNA-binding domain"/>
    <property type="match status" value="1"/>
</dbReference>
<dbReference type="PROSITE" id="PS51372">
    <property type="entry name" value="PRD_2"/>
    <property type="match status" value="2"/>
</dbReference>
<dbReference type="EMBL" id="BLYI01000046">
    <property type="protein sequence ID" value="GFO85824.1"/>
    <property type="molecule type" value="Genomic_DNA"/>
</dbReference>
<feature type="domain" description="PRD" evidence="2">
    <location>
        <begin position="64"/>
        <end position="169"/>
    </location>
</feature>
<evidence type="ECO:0000259" key="2">
    <source>
        <dbReference type="PROSITE" id="PS51372"/>
    </source>
</evidence>
<organism evidence="3 4">
    <name type="scientific">Anaerostipes butyraticus</name>
    <dbReference type="NCBI Taxonomy" id="645466"/>
    <lineage>
        <taxon>Bacteria</taxon>
        <taxon>Bacillati</taxon>
        <taxon>Bacillota</taxon>
        <taxon>Clostridia</taxon>
        <taxon>Lachnospirales</taxon>
        <taxon>Lachnospiraceae</taxon>
        <taxon>Anaerostipes</taxon>
    </lineage>
</organism>
<dbReference type="InterPro" id="IPR004341">
    <property type="entry name" value="CAT_RNA-bd_dom"/>
</dbReference>
<accession>A0A916VD26</accession>
<dbReference type="Pfam" id="PF03123">
    <property type="entry name" value="CAT_RBD"/>
    <property type="match status" value="1"/>
</dbReference>
<dbReference type="InterPro" id="IPR036634">
    <property type="entry name" value="PRD_sf"/>
</dbReference>
<dbReference type="Pfam" id="PF00874">
    <property type="entry name" value="PRD"/>
    <property type="match status" value="2"/>
</dbReference>
<dbReference type="GO" id="GO:0006355">
    <property type="term" value="P:regulation of DNA-templated transcription"/>
    <property type="evidence" value="ECO:0007669"/>
    <property type="project" value="InterPro"/>
</dbReference>
<protein>
    <submittedName>
        <fullName evidence="3">Transcription antiterminator LicT</fullName>
    </submittedName>
</protein>
<name>A0A916VD26_9FIRM</name>
<dbReference type="GO" id="GO:0003723">
    <property type="term" value="F:RNA binding"/>
    <property type="evidence" value="ECO:0007669"/>
    <property type="project" value="InterPro"/>
</dbReference>
<evidence type="ECO:0000256" key="1">
    <source>
        <dbReference type="ARBA" id="ARBA00022737"/>
    </source>
</evidence>
<dbReference type="RefSeq" id="WP_201311517.1">
    <property type="nucleotide sequence ID" value="NZ_BLYI01000046.1"/>
</dbReference>
<dbReference type="SMART" id="SM01061">
    <property type="entry name" value="CAT_RBD"/>
    <property type="match status" value="1"/>
</dbReference>